<dbReference type="InterPro" id="IPR000086">
    <property type="entry name" value="NUDIX_hydrolase_dom"/>
</dbReference>
<evidence type="ECO:0000313" key="8">
    <source>
        <dbReference type="EMBL" id="AZT91255.1"/>
    </source>
</evidence>
<keyword evidence="3" id="KW-0479">Metal-binding</keyword>
<evidence type="ECO:0000256" key="2">
    <source>
        <dbReference type="ARBA" id="ARBA00001946"/>
    </source>
</evidence>
<dbReference type="PANTHER" id="PTHR12992:SF11">
    <property type="entry name" value="MITOCHONDRIAL COENZYME A DIPHOSPHATASE NUDT8"/>
    <property type="match status" value="1"/>
</dbReference>
<dbReference type="GO" id="GO:0010945">
    <property type="term" value="F:coenzyme A diphosphatase activity"/>
    <property type="evidence" value="ECO:0007669"/>
    <property type="project" value="InterPro"/>
</dbReference>
<evidence type="ECO:0000256" key="4">
    <source>
        <dbReference type="ARBA" id="ARBA00022801"/>
    </source>
</evidence>
<comment type="cofactor">
    <cofactor evidence="1">
        <name>Mn(2+)</name>
        <dbReference type="ChEBI" id="CHEBI:29035"/>
    </cofactor>
</comment>
<dbReference type="CDD" id="cd03426">
    <property type="entry name" value="NUDIX_CoAse_Nudt7"/>
    <property type="match status" value="1"/>
</dbReference>
<dbReference type="Proteomes" id="UP000282930">
    <property type="component" value="Chromosome"/>
</dbReference>
<dbReference type="InterPro" id="IPR045121">
    <property type="entry name" value="CoAse"/>
</dbReference>
<keyword evidence="5" id="KW-0460">Magnesium</keyword>
<feature type="domain" description="Nudix hydrolase" evidence="7">
    <location>
        <begin position="1"/>
        <end position="130"/>
    </location>
</feature>
<proteinExistence type="predicted"/>
<protein>
    <submittedName>
        <fullName evidence="8">CoA pyrophosphatase</fullName>
    </submittedName>
</protein>
<keyword evidence="9" id="KW-1185">Reference proteome</keyword>
<evidence type="ECO:0000259" key="7">
    <source>
        <dbReference type="PROSITE" id="PS51462"/>
    </source>
</evidence>
<organism evidence="8 9">
    <name type="scientific">Caldicellulosiruptor changbaiensis</name>
    <dbReference type="NCBI Taxonomy" id="1222016"/>
    <lineage>
        <taxon>Bacteria</taxon>
        <taxon>Bacillati</taxon>
        <taxon>Bacillota</taxon>
        <taxon>Bacillota incertae sedis</taxon>
        <taxon>Caldicellulosiruptorales</taxon>
        <taxon>Caldicellulosiruptoraceae</taxon>
        <taxon>Caldicellulosiruptor</taxon>
    </lineage>
</organism>
<dbReference type="KEGG" id="ccha:ELD05_11840"/>
<evidence type="ECO:0000256" key="6">
    <source>
        <dbReference type="ARBA" id="ARBA00023211"/>
    </source>
</evidence>
<dbReference type="InterPro" id="IPR015797">
    <property type="entry name" value="NUDIX_hydrolase-like_dom_sf"/>
</dbReference>
<keyword evidence="4" id="KW-0378">Hydrolase</keyword>
<dbReference type="EMBL" id="CP034791">
    <property type="protein sequence ID" value="AZT91255.1"/>
    <property type="molecule type" value="Genomic_DNA"/>
</dbReference>
<gene>
    <name evidence="8" type="ORF">ELD05_11840</name>
</gene>
<sequence length="206" mass="23645">MLLLLKEENNLQILFEIRSKSISQGGEICLPGGRVDKDKDEDTIYDIVFRELKEELNISPSEVEILGKLPTIIAPMGTVVDSIVGVINKKIEEIQFNAYEVESIFALPLQFFIVNLPQKFHVEIKIHPTKFNEATQREEILLPIEDLGISERYKRPWGNLKYNVYAYKTAYGTIWGITARIIANFVSLKLIMQIKKDYNIKGQLNT</sequence>
<evidence type="ECO:0000256" key="3">
    <source>
        <dbReference type="ARBA" id="ARBA00022723"/>
    </source>
</evidence>
<keyword evidence="6" id="KW-0464">Manganese</keyword>
<name>A0A3T0D7Y4_9FIRM</name>
<dbReference type="Gene3D" id="3.90.79.10">
    <property type="entry name" value="Nucleoside Triphosphate Pyrophosphohydrolase"/>
    <property type="match status" value="1"/>
</dbReference>
<dbReference type="SUPFAM" id="SSF55811">
    <property type="entry name" value="Nudix"/>
    <property type="match status" value="1"/>
</dbReference>
<reference evidence="8 9" key="1">
    <citation type="submission" date="2018-12" db="EMBL/GenBank/DDBJ databases">
        <title>Genome sequence from the cellulolytic species, Caldicellulosiruptor changbaiensis.</title>
        <authorList>
            <person name="Blumer-Schuette S.E."/>
            <person name="Mendoza C."/>
        </authorList>
    </citation>
    <scope>NUCLEOTIDE SEQUENCE [LARGE SCALE GENOMIC DNA]</scope>
    <source>
        <strain evidence="8 9">CBS-Z</strain>
    </source>
</reference>
<dbReference type="PANTHER" id="PTHR12992">
    <property type="entry name" value="NUDIX HYDROLASE"/>
    <property type="match status" value="1"/>
</dbReference>
<dbReference type="Pfam" id="PF00293">
    <property type="entry name" value="NUDIX"/>
    <property type="match status" value="1"/>
</dbReference>
<evidence type="ECO:0000256" key="5">
    <source>
        <dbReference type="ARBA" id="ARBA00022842"/>
    </source>
</evidence>
<evidence type="ECO:0000256" key="1">
    <source>
        <dbReference type="ARBA" id="ARBA00001936"/>
    </source>
</evidence>
<comment type="cofactor">
    <cofactor evidence="2">
        <name>Mg(2+)</name>
        <dbReference type="ChEBI" id="CHEBI:18420"/>
    </cofactor>
</comment>
<dbReference type="GO" id="GO:0046872">
    <property type="term" value="F:metal ion binding"/>
    <property type="evidence" value="ECO:0007669"/>
    <property type="project" value="UniProtKB-KW"/>
</dbReference>
<evidence type="ECO:0000313" key="9">
    <source>
        <dbReference type="Proteomes" id="UP000282930"/>
    </source>
</evidence>
<accession>A0A3T0D7Y4</accession>
<dbReference type="PROSITE" id="PS51462">
    <property type="entry name" value="NUDIX"/>
    <property type="match status" value="1"/>
</dbReference>
<dbReference type="AlphaFoldDB" id="A0A3T0D7Y4"/>